<dbReference type="GO" id="GO:0006629">
    <property type="term" value="P:lipid metabolic process"/>
    <property type="evidence" value="ECO:0007669"/>
    <property type="project" value="TreeGrafter"/>
</dbReference>
<dbReference type="InterPro" id="IPR001087">
    <property type="entry name" value="GDSL"/>
</dbReference>
<dbReference type="InterPro" id="IPR036514">
    <property type="entry name" value="SGNH_hydro_sf"/>
</dbReference>
<dbReference type="PANTHER" id="PTHR37981:SF1">
    <property type="entry name" value="SGNH HYDROLASE-TYPE ESTERASE DOMAIN-CONTAINING PROTEIN"/>
    <property type="match status" value="1"/>
</dbReference>
<dbReference type="Proteomes" id="UP000887566">
    <property type="component" value="Unplaced"/>
</dbReference>
<proteinExistence type="predicted"/>
<dbReference type="Pfam" id="PF00657">
    <property type="entry name" value="Lipase_GDSL"/>
    <property type="match status" value="1"/>
</dbReference>
<dbReference type="GO" id="GO:0016788">
    <property type="term" value="F:hydrolase activity, acting on ester bonds"/>
    <property type="evidence" value="ECO:0007669"/>
    <property type="project" value="InterPro"/>
</dbReference>
<protein>
    <submittedName>
        <fullName evidence="2">Uncharacterized protein</fullName>
    </submittedName>
</protein>
<name>A0A914WX81_9BILA</name>
<dbReference type="AlphaFoldDB" id="A0A914WX81"/>
<accession>A0A914WX81</accession>
<dbReference type="InterPro" id="IPR037460">
    <property type="entry name" value="SEST-like"/>
</dbReference>
<keyword evidence="1" id="KW-1185">Reference proteome</keyword>
<dbReference type="PANTHER" id="PTHR37981">
    <property type="entry name" value="LIPASE 2"/>
    <property type="match status" value="1"/>
</dbReference>
<dbReference type="Gene3D" id="3.40.50.1110">
    <property type="entry name" value="SGNH hydrolase"/>
    <property type="match status" value="1"/>
</dbReference>
<evidence type="ECO:0000313" key="2">
    <source>
        <dbReference type="WBParaSite" id="PSAMB.scaffold545size47667.g6880.t1"/>
    </source>
</evidence>
<organism evidence="1 2">
    <name type="scientific">Plectus sambesii</name>
    <dbReference type="NCBI Taxonomy" id="2011161"/>
    <lineage>
        <taxon>Eukaryota</taxon>
        <taxon>Metazoa</taxon>
        <taxon>Ecdysozoa</taxon>
        <taxon>Nematoda</taxon>
        <taxon>Chromadorea</taxon>
        <taxon>Plectida</taxon>
        <taxon>Plectina</taxon>
        <taxon>Plectoidea</taxon>
        <taxon>Plectidae</taxon>
        <taxon>Plectus</taxon>
    </lineage>
</organism>
<reference evidence="2" key="1">
    <citation type="submission" date="2022-11" db="UniProtKB">
        <authorList>
            <consortium name="WormBaseParasite"/>
        </authorList>
    </citation>
    <scope>IDENTIFICATION</scope>
</reference>
<dbReference type="WBParaSite" id="PSAMB.scaffold545size47667.g6880.t1">
    <property type="protein sequence ID" value="PSAMB.scaffold545size47667.g6880.t1"/>
    <property type="gene ID" value="PSAMB.scaffold545size47667.g6880"/>
</dbReference>
<dbReference type="SUPFAM" id="SSF52266">
    <property type="entry name" value="SGNH hydrolase"/>
    <property type="match status" value="1"/>
</dbReference>
<evidence type="ECO:0000313" key="1">
    <source>
        <dbReference type="Proteomes" id="UP000887566"/>
    </source>
</evidence>
<sequence>MEATRVERLIKQLSTVRHPDAIVISIGGDDLHLADAIRSIIVGSPQPLLRSANATLDQVEHSLNELGAAIHDMRIDPRTIMLMEYYDVFRDEYGHVSAECTSAGLATSANFLAAEELIRRPFNKILAAAAVRNEWTYVDGIDEVFATHGLCSPSSMIVGFDESLNRQGNVLGAFYPNNKGHELVAQVLWQMYLRPYLQQVAGLP</sequence>